<accession>A0ABX0R763</accession>
<dbReference type="InterPro" id="IPR007348">
    <property type="entry name" value="CopC_dom"/>
</dbReference>
<evidence type="ECO:0000313" key="10">
    <source>
        <dbReference type="EMBL" id="NIF20177.1"/>
    </source>
</evidence>
<dbReference type="RefSeq" id="WP_167012044.1">
    <property type="nucleotide sequence ID" value="NZ_VWXF01000001.1"/>
</dbReference>
<feature type="chain" id="PRO_5045185200" description="Copper resistance protein C" evidence="8">
    <location>
        <begin position="27"/>
        <end position="124"/>
    </location>
</feature>
<keyword evidence="6 7" id="KW-0186">Copper</keyword>
<evidence type="ECO:0000256" key="3">
    <source>
        <dbReference type="ARBA" id="ARBA00022723"/>
    </source>
</evidence>
<comment type="subcellular location">
    <subcellularLocation>
        <location evidence="1 7">Periplasm</location>
    </subcellularLocation>
</comment>
<evidence type="ECO:0000259" key="9">
    <source>
        <dbReference type="Pfam" id="PF04234"/>
    </source>
</evidence>
<keyword evidence="4 7" id="KW-0732">Signal</keyword>
<protein>
    <recommendedName>
        <fullName evidence="7">Copper resistance protein C</fullName>
    </recommendedName>
</protein>
<organism evidence="10 11">
    <name type="scientific">Candidatus Pantoea multigeneris</name>
    <dbReference type="NCBI Taxonomy" id="2608357"/>
    <lineage>
        <taxon>Bacteria</taxon>
        <taxon>Pseudomonadati</taxon>
        <taxon>Pseudomonadota</taxon>
        <taxon>Gammaproteobacteria</taxon>
        <taxon>Enterobacterales</taxon>
        <taxon>Erwiniaceae</taxon>
        <taxon>Pantoea</taxon>
    </lineage>
</organism>
<dbReference type="PANTHER" id="PTHR34820:SF4">
    <property type="entry name" value="INNER MEMBRANE PROTEIN YEBZ"/>
    <property type="match status" value="1"/>
</dbReference>
<evidence type="ECO:0000256" key="7">
    <source>
        <dbReference type="RuleBase" id="RU369037"/>
    </source>
</evidence>
<dbReference type="PANTHER" id="PTHR34820">
    <property type="entry name" value="INNER MEMBRANE PROTEIN YEBZ"/>
    <property type="match status" value="1"/>
</dbReference>
<dbReference type="InterPro" id="IPR014756">
    <property type="entry name" value="Ig_E-set"/>
</dbReference>
<dbReference type="Proteomes" id="UP001515683">
    <property type="component" value="Unassembled WGS sequence"/>
</dbReference>
<dbReference type="InterPro" id="IPR032694">
    <property type="entry name" value="CopC/D"/>
</dbReference>
<keyword evidence="11" id="KW-1185">Reference proteome</keyword>
<evidence type="ECO:0000256" key="2">
    <source>
        <dbReference type="ARBA" id="ARBA00010509"/>
    </source>
</evidence>
<keyword evidence="5 7" id="KW-0574">Periplasm</keyword>
<dbReference type="NCBIfam" id="NF033814">
    <property type="entry name" value="copper_CopC"/>
    <property type="match status" value="1"/>
</dbReference>
<evidence type="ECO:0000256" key="1">
    <source>
        <dbReference type="ARBA" id="ARBA00004418"/>
    </source>
</evidence>
<dbReference type="Pfam" id="PF04234">
    <property type="entry name" value="CopC"/>
    <property type="match status" value="1"/>
</dbReference>
<evidence type="ECO:0000256" key="6">
    <source>
        <dbReference type="ARBA" id="ARBA00023008"/>
    </source>
</evidence>
<dbReference type="Gene3D" id="2.60.40.1220">
    <property type="match status" value="1"/>
</dbReference>
<gene>
    <name evidence="10" type="primary">copC</name>
    <name evidence="10" type="ORF">F3J40_00905</name>
</gene>
<comment type="caution">
    <text evidence="10">The sequence shown here is derived from an EMBL/GenBank/DDBJ whole genome shotgun (WGS) entry which is preliminary data.</text>
</comment>
<keyword evidence="3 7" id="KW-0479">Metal-binding</keyword>
<sequence>MFYKAKNLLSAALFTAAIVCSQQAIAHAHLTSSVPADMSSVEHSPEKLTLAFTEGLELAFSGVKITDASGKAVDTGKAELEGSDKKTLVVPLPSALKAGDYQVSWHALSVDGHKTQGNYMFTVK</sequence>
<evidence type="ECO:0000256" key="8">
    <source>
        <dbReference type="SAM" id="SignalP"/>
    </source>
</evidence>
<evidence type="ECO:0000256" key="5">
    <source>
        <dbReference type="ARBA" id="ARBA00022764"/>
    </source>
</evidence>
<dbReference type="EMBL" id="VWXF01000001">
    <property type="protein sequence ID" value="NIF20177.1"/>
    <property type="molecule type" value="Genomic_DNA"/>
</dbReference>
<evidence type="ECO:0000256" key="4">
    <source>
        <dbReference type="ARBA" id="ARBA00022729"/>
    </source>
</evidence>
<dbReference type="InterPro" id="IPR047685">
    <property type="entry name" value="CopC-like"/>
</dbReference>
<reference evidence="10 11" key="1">
    <citation type="journal article" date="2019" name="bioRxiv">
        <title>Bacteria contribute to plant secondary compound degradation in a generalist herbivore system.</title>
        <authorList>
            <person name="Francoeur C.B."/>
            <person name="Khadempour L."/>
            <person name="Moreira-Soto R.D."/>
            <person name="Gotting K."/>
            <person name="Book A.J."/>
            <person name="Pinto-Tomas A.A."/>
            <person name="Keefover-Ring K."/>
            <person name="Currie C.R."/>
        </authorList>
    </citation>
    <scope>NUCLEOTIDE SEQUENCE [LARGE SCALE GENOMIC DNA]</scope>
    <source>
        <strain evidence="10">Acro-835</strain>
    </source>
</reference>
<comment type="similarity">
    <text evidence="2 7">Belongs to the CopC family.</text>
</comment>
<comment type="function">
    <text evidence="7">Involved in copper resistance.</text>
</comment>
<evidence type="ECO:0000313" key="11">
    <source>
        <dbReference type="Proteomes" id="UP001515683"/>
    </source>
</evidence>
<feature type="domain" description="CopC" evidence="9">
    <location>
        <begin position="27"/>
        <end position="123"/>
    </location>
</feature>
<feature type="signal peptide" evidence="8">
    <location>
        <begin position="1"/>
        <end position="26"/>
    </location>
</feature>
<dbReference type="InterPro" id="IPR014755">
    <property type="entry name" value="Cu-Rt/internalin_Ig-like"/>
</dbReference>
<dbReference type="SUPFAM" id="SSF81296">
    <property type="entry name" value="E set domains"/>
    <property type="match status" value="1"/>
</dbReference>
<proteinExistence type="inferred from homology"/>
<name>A0ABX0R763_9GAMM</name>